<comment type="caution">
    <text evidence="3">The sequence shown here is derived from an EMBL/GenBank/DDBJ whole genome shotgun (WGS) entry which is preliminary data.</text>
</comment>
<dbReference type="InterPro" id="IPR040624">
    <property type="entry name" value="HalOD1"/>
</dbReference>
<dbReference type="Proteomes" id="UP000766904">
    <property type="component" value="Unassembled WGS sequence"/>
</dbReference>
<protein>
    <recommendedName>
        <fullName evidence="2">Halobacterial output domain-containing protein</fullName>
    </recommendedName>
</protein>
<gene>
    <name evidence="3" type="ORF">CV102_01495</name>
</gene>
<evidence type="ECO:0000256" key="1">
    <source>
        <dbReference type="SAM" id="MobiDB-lite"/>
    </source>
</evidence>
<proteinExistence type="predicted"/>
<organism evidence="3 4">
    <name type="scientific">Natronococcus pandeyae</name>
    <dbReference type="NCBI Taxonomy" id="2055836"/>
    <lineage>
        <taxon>Archaea</taxon>
        <taxon>Methanobacteriati</taxon>
        <taxon>Methanobacteriota</taxon>
        <taxon>Stenosarchaea group</taxon>
        <taxon>Halobacteria</taxon>
        <taxon>Halobacteriales</taxon>
        <taxon>Natrialbaceae</taxon>
        <taxon>Natronococcus</taxon>
    </lineage>
</organism>
<dbReference type="AlphaFoldDB" id="A0A8J8TU00"/>
<dbReference type="EMBL" id="PHNJ01000001">
    <property type="protein sequence ID" value="TYL40282.1"/>
    <property type="molecule type" value="Genomic_DNA"/>
</dbReference>
<sequence>MRSTGHSASPSQNAQDSFTYQSDPDQPLSEAIVSAISSAEGIDQLELADEYEPLYDAIDPTALDSLFHSSGSTGRSVGTVTFEYAGYQITVDQTGQVTLAS</sequence>
<dbReference type="RefSeq" id="WP_148856067.1">
    <property type="nucleotide sequence ID" value="NZ_PHNJ01000001.1"/>
</dbReference>
<reference evidence="3" key="1">
    <citation type="submission" date="2017-11" db="EMBL/GenBank/DDBJ databases">
        <authorList>
            <person name="Kajale S.C."/>
            <person name="Sharma A."/>
        </authorList>
    </citation>
    <scope>NUCLEOTIDE SEQUENCE</scope>
    <source>
        <strain evidence="3">LS1_42</strain>
    </source>
</reference>
<keyword evidence="4" id="KW-1185">Reference proteome</keyword>
<accession>A0A8J8TU00</accession>
<evidence type="ECO:0000259" key="2">
    <source>
        <dbReference type="Pfam" id="PF18545"/>
    </source>
</evidence>
<name>A0A8J8TU00_9EURY</name>
<evidence type="ECO:0000313" key="4">
    <source>
        <dbReference type="Proteomes" id="UP000766904"/>
    </source>
</evidence>
<evidence type="ECO:0000313" key="3">
    <source>
        <dbReference type="EMBL" id="TYL40282.1"/>
    </source>
</evidence>
<dbReference type="Pfam" id="PF18545">
    <property type="entry name" value="HalOD1"/>
    <property type="match status" value="1"/>
</dbReference>
<feature type="domain" description="Halobacterial output" evidence="2">
    <location>
        <begin position="25"/>
        <end position="99"/>
    </location>
</feature>
<feature type="compositionally biased region" description="Polar residues" evidence="1">
    <location>
        <begin position="1"/>
        <end position="24"/>
    </location>
</feature>
<feature type="region of interest" description="Disordered" evidence="1">
    <location>
        <begin position="1"/>
        <end position="25"/>
    </location>
</feature>